<name>N6YRY6_THASP</name>
<feature type="transmembrane region" description="Helical" evidence="8">
    <location>
        <begin position="156"/>
        <end position="178"/>
    </location>
</feature>
<evidence type="ECO:0000256" key="6">
    <source>
        <dbReference type="ARBA" id="ARBA00022989"/>
    </source>
</evidence>
<keyword evidence="8" id="KW-0997">Cell inner membrane</keyword>
<evidence type="ECO:0000256" key="7">
    <source>
        <dbReference type="ARBA" id="ARBA00023136"/>
    </source>
</evidence>
<reference evidence="10 11" key="1">
    <citation type="submission" date="2012-09" db="EMBL/GenBank/DDBJ databases">
        <title>Draft Genome Sequences of 6 Strains from Genus Thauera.</title>
        <authorList>
            <person name="Liu B."/>
            <person name="Shapleigh J.P."/>
            <person name="Frostegard A.H."/>
        </authorList>
    </citation>
    <scope>NUCLEOTIDE SEQUENCE [LARGE SCALE GENOMIC DNA]</scope>
    <source>
        <strain evidence="10 11">S2</strain>
    </source>
</reference>
<feature type="transmembrane region" description="Helical" evidence="8">
    <location>
        <begin position="71"/>
        <end position="91"/>
    </location>
</feature>
<dbReference type="NCBIfam" id="TIGR01948">
    <property type="entry name" value="rnfE"/>
    <property type="match status" value="1"/>
</dbReference>
<dbReference type="PANTHER" id="PTHR30586:SF0">
    <property type="entry name" value="ION-TRANSLOCATING OXIDOREDUCTASE COMPLEX SUBUNIT E"/>
    <property type="match status" value="1"/>
</dbReference>
<evidence type="ECO:0000256" key="5">
    <source>
        <dbReference type="ARBA" id="ARBA00022982"/>
    </source>
</evidence>
<dbReference type="GO" id="GO:0005886">
    <property type="term" value="C:plasma membrane"/>
    <property type="evidence" value="ECO:0007669"/>
    <property type="project" value="UniProtKB-SubCell"/>
</dbReference>
<evidence type="ECO:0000256" key="8">
    <source>
        <dbReference type="HAMAP-Rule" id="MF_00478"/>
    </source>
</evidence>
<comment type="similarity">
    <text evidence="8">Belongs to the NqrDE/RnfAE family.</text>
</comment>
<dbReference type="InterPro" id="IPR003667">
    <property type="entry name" value="NqrDE/RnfAE"/>
</dbReference>
<protein>
    <recommendedName>
        <fullName evidence="8">Ion-translocating oxidoreductase complex subunit E</fullName>
        <ecNumber evidence="8">7.-.-.-</ecNumber>
    </recommendedName>
    <alternativeName>
        <fullName evidence="8">Rnf electron transport complex subunit E</fullName>
    </alternativeName>
</protein>
<evidence type="ECO:0000256" key="9">
    <source>
        <dbReference type="SAM" id="MobiDB-lite"/>
    </source>
</evidence>
<keyword evidence="8" id="KW-1003">Cell membrane</keyword>
<evidence type="ECO:0000256" key="2">
    <source>
        <dbReference type="ARBA" id="ARBA00022448"/>
    </source>
</evidence>
<keyword evidence="5 8" id="KW-0249">Electron transport</keyword>
<evidence type="ECO:0000313" key="11">
    <source>
        <dbReference type="Proteomes" id="UP000013042"/>
    </source>
</evidence>
<feature type="transmembrane region" description="Helical" evidence="8">
    <location>
        <begin position="129"/>
        <end position="149"/>
    </location>
</feature>
<dbReference type="Proteomes" id="UP000013042">
    <property type="component" value="Unassembled WGS sequence"/>
</dbReference>
<evidence type="ECO:0000313" key="10">
    <source>
        <dbReference type="EMBL" id="ENO85132.1"/>
    </source>
</evidence>
<gene>
    <name evidence="8" type="primary">rnfE</name>
    <name evidence="10" type="ORF">C665_11131</name>
</gene>
<accession>N6YRY6</accession>
<organism evidence="10 11">
    <name type="scientific">Thauera aminoaromatica S2</name>
    <dbReference type="NCBI Taxonomy" id="1234381"/>
    <lineage>
        <taxon>Bacteria</taxon>
        <taxon>Pseudomonadati</taxon>
        <taxon>Pseudomonadota</taxon>
        <taxon>Betaproteobacteria</taxon>
        <taxon>Rhodocyclales</taxon>
        <taxon>Zoogloeaceae</taxon>
        <taxon>Thauera</taxon>
    </lineage>
</organism>
<comment type="subcellular location">
    <subcellularLocation>
        <location evidence="8">Cell inner membrane</location>
        <topology evidence="8">Multi-pass membrane protein</topology>
    </subcellularLocation>
    <subcellularLocation>
        <location evidence="1">Endomembrane system</location>
        <topology evidence="1">Multi-pass membrane protein</topology>
    </subcellularLocation>
</comment>
<dbReference type="EC" id="7.-.-.-" evidence="8"/>
<dbReference type="NCBIfam" id="NF009070">
    <property type="entry name" value="PRK12405.1"/>
    <property type="match status" value="1"/>
</dbReference>
<dbReference type="GO" id="GO:0012505">
    <property type="term" value="C:endomembrane system"/>
    <property type="evidence" value="ECO:0007669"/>
    <property type="project" value="UniProtKB-SubCell"/>
</dbReference>
<dbReference type="Pfam" id="PF02508">
    <property type="entry name" value="Rnf-Nqr"/>
    <property type="match status" value="1"/>
</dbReference>
<keyword evidence="2 8" id="KW-0813">Transport</keyword>
<keyword evidence="4 8" id="KW-1278">Translocase</keyword>
<evidence type="ECO:0000256" key="4">
    <source>
        <dbReference type="ARBA" id="ARBA00022967"/>
    </source>
</evidence>
<feature type="transmembrane region" description="Helical" evidence="8">
    <location>
        <begin position="98"/>
        <end position="117"/>
    </location>
</feature>
<dbReference type="PANTHER" id="PTHR30586">
    <property type="entry name" value="ELECTRON TRANSPORT COMPLEX PROTEIN RNFE"/>
    <property type="match status" value="1"/>
</dbReference>
<keyword evidence="7 8" id="KW-0472">Membrane</keyword>
<sequence>MSMSPQQFREIAWNGLWKQNTGLAQLLGLCPILAISTSMVNAVSLGLATILVMAMSNLAVSALRNFIPYEIRIPVFVLIIAALVTVVDLSFNAFFHDLYLVLGIFIPLIVTNCIVLARVEAYAAKNDPLTSTVDGIMMGIGLVWVLAVLGGMRELLGAGTLFSGIEMILPGASAWNVFGDGYPGFLIAILPPGAFFALGVLIAAFNAINVRLAARARRNPPPAPTQTAEPKEDAAEPAAAG</sequence>
<dbReference type="PIRSF" id="PIRSF006102">
    <property type="entry name" value="NQR_DE"/>
    <property type="match status" value="1"/>
</dbReference>
<proteinExistence type="inferred from homology"/>
<dbReference type="EMBL" id="AMXD01000063">
    <property type="protein sequence ID" value="ENO85132.1"/>
    <property type="molecule type" value="Genomic_DNA"/>
</dbReference>
<comment type="subunit">
    <text evidence="8">The complex is composed of six subunits: RnfA, RnfB, RnfC, RnfD, RnfE and RnfG.</text>
</comment>
<feature type="transmembrane region" description="Helical" evidence="8">
    <location>
        <begin position="184"/>
        <end position="208"/>
    </location>
</feature>
<dbReference type="InterPro" id="IPR010968">
    <property type="entry name" value="RnfE"/>
</dbReference>
<evidence type="ECO:0000256" key="3">
    <source>
        <dbReference type="ARBA" id="ARBA00022692"/>
    </source>
</evidence>
<dbReference type="GO" id="GO:0022900">
    <property type="term" value="P:electron transport chain"/>
    <property type="evidence" value="ECO:0007669"/>
    <property type="project" value="UniProtKB-UniRule"/>
</dbReference>
<comment type="function">
    <text evidence="8">Part of a membrane-bound complex that couples electron transfer with translocation of ions across the membrane.</text>
</comment>
<comment type="caution">
    <text evidence="10">The sequence shown here is derived from an EMBL/GenBank/DDBJ whole genome shotgun (WGS) entry which is preliminary data.</text>
</comment>
<keyword evidence="6 8" id="KW-1133">Transmembrane helix</keyword>
<keyword evidence="3 8" id="KW-0812">Transmembrane</keyword>
<dbReference type="HAMAP" id="MF_00478">
    <property type="entry name" value="RsxE_RnfE"/>
    <property type="match status" value="1"/>
</dbReference>
<evidence type="ECO:0000256" key="1">
    <source>
        <dbReference type="ARBA" id="ARBA00004127"/>
    </source>
</evidence>
<feature type="region of interest" description="Disordered" evidence="9">
    <location>
        <begin position="217"/>
        <end position="241"/>
    </location>
</feature>
<dbReference type="AlphaFoldDB" id="N6YRY6"/>